<comment type="similarity">
    <text evidence="2">Belongs to the SNF5 family.</text>
</comment>
<evidence type="ECO:0000313" key="8">
    <source>
        <dbReference type="Proteomes" id="UP000189580"/>
    </source>
</evidence>
<evidence type="ECO:0000256" key="3">
    <source>
        <dbReference type="ARBA" id="ARBA00023015"/>
    </source>
</evidence>
<dbReference type="InterPro" id="IPR006939">
    <property type="entry name" value="SNF5"/>
</dbReference>
<evidence type="ECO:0000256" key="1">
    <source>
        <dbReference type="ARBA" id="ARBA00004123"/>
    </source>
</evidence>
<dbReference type="RefSeq" id="XP_018734451.1">
    <property type="nucleotide sequence ID" value="XM_018878935.1"/>
</dbReference>
<dbReference type="GeneID" id="30033875"/>
<feature type="region of interest" description="Disordered" evidence="6">
    <location>
        <begin position="49"/>
        <end position="100"/>
    </location>
</feature>
<protein>
    <submittedName>
        <fullName evidence="7">Sfh1p</fullName>
    </submittedName>
</protein>
<feature type="compositionally biased region" description="Basic and acidic residues" evidence="6">
    <location>
        <begin position="88"/>
        <end position="97"/>
    </location>
</feature>
<keyword evidence="4" id="KW-0804">Transcription</keyword>
<reference evidence="7 8" key="1">
    <citation type="submission" date="2016-02" db="EMBL/GenBank/DDBJ databases">
        <title>Complete genome sequence and transcriptome regulation of the pentose utilising yeast Sugiyamaella lignohabitans.</title>
        <authorList>
            <person name="Bellasio M."/>
            <person name="Peymann A."/>
            <person name="Valli M."/>
            <person name="Sipitzky M."/>
            <person name="Graf A."/>
            <person name="Sauer M."/>
            <person name="Marx H."/>
            <person name="Mattanovich D."/>
        </authorList>
    </citation>
    <scope>NUCLEOTIDE SEQUENCE [LARGE SCALE GENOMIC DNA]</scope>
    <source>
        <strain evidence="7 8">CBS 10342</strain>
    </source>
</reference>
<dbReference type="EMBL" id="CP014501">
    <property type="protein sequence ID" value="ANB11974.1"/>
    <property type="molecule type" value="Genomic_DNA"/>
</dbReference>
<evidence type="ECO:0000256" key="2">
    <source>
        <dbReference type="ARBA" id="ARBA00010239"/>
    </source>
</evidence>
<feature type="region of interest" description="Disordered" evidence="6">
    <location>
        <begin position="336"/>
        <end position="358"/>
    </location>
</feature>
<dbReference type="GO" id="GO:0033696">
    <property type="term" value="P:heterochromatin boundary formation"/>
    <property type="evidence" value="ECO:0007669"/>
    <property type="project" value="EnsemblFungi"/>
</dbReference>
<organism evidence="7 8">
    <name type="scientific">Sugiyamaella lignohabitans</name>
    <dbReference type="NCBI Taxonomy" id="796027"/>
    <lineage>
        <taxon>Eukaryota</taxon>
        <taxon>Fungi</taxon>
        <taxon>Dikarya</taxon>
        <taxon>Ascomycota</taxon>
        <taxon>Saccharomycotina</taxon>
        <taxon>Dipodascomycetes</taxon>
        <taxon>Dipodascales</taxon>
        <taxon>Trichomonascaceae</taxon>
        <taxon>Sugiyamaella</taxon>
    </lineage>
</organism>
<feature type="compositionally biased region" description="Polar residues" evidence="6">
    <location>
        <begin position="348"/>
        <end position="358"/>
    </location>
</feature>
<dbReference type="Proteomes" id="UP000189580">
    <property type="component" value="Chromosome a"/>
</dbReference>
<feature type="compositionally biased region" description="Acidic residues" evidence="6">
    <location>
        <begin position="49"/>
        <end position="60"/>
    </location>
</feature>
<dbReference type="GO" id="GO:0016586">
    <property type="term" value="C:RSC-type complex"/>
    <property type="evidence" value="ECO:0007669"/>
    <property type="project" value="EnsemblFungi"/>
</dbReference>
<dbReference type="KEGG" id="slb:AWJ20_201"/>
<sequence length="358" mass="40265">MAAAKLPQAVQTGFSSRLRLEQTSLFISTQPVVRATKRATANLISYAEIEEDYDDDDEDPSFGPDGSTGYGSTPAPTSHQQSQSQEPAEPKKVEVKRPAVRTRHPLYTEQQLVDIAQREEILVPIKLALEFDTYRITDFLMWNLNEQVLTPESFAIITCNDLELPVGYTNTISSSIKSQLAEYSSVANIQLPRDCGIHVIIHLSVNLDKELYEDKFEWDLGCDLTPEMFAQSVVKDLGISGEFYPAIAHALHDVLIRMKKEAVEGHLPQEVDNLAAFGAEAGWRVDQELLGAEWAPTLEKLSQEEIERREIERERNIRRLKRESARMGDITDIGGLFGGRSKRRRYDSPSQGGSPAFW</sequence>
<name>A0A167CQ83_9ASCO</name>
<evidence type="ECO:0000256" key="5">
    <source>
        <dbReference type="ARBA" id="ARBA00023242"/>
    </source>
</evidence>
<gene>
    <name evidence="7" type="primary">SFH1</name>
    <name evidence="7" type="ORF">AWJ20_201</name>
</gene>
<comment type="subcellular location">
    <subcellularLocation>
        <location evidence="1">Nucleus</location>
    </subcellularLocation>
</comment>
<evidence type="ECO:0000313" key="7">
    <source>
        <dbReference type="EMBL" id="ANB11974.1"/>
    </source>
</evidence>
<keyword evidence="5" id="KW-0539">Nucleus</keyword>
<dbReference type="OrthoDB" id="10258327at2759"/>
<proteinExistence type="inferred from homology"/>
<evidence type="ECO:0000256" key="6">
    <source>
        <dbReference type="SAM" id="MobiDB-lite"/>
    </source>
</evidence>
<dbReference type="Pfam" id="PF04855">
    <property type="entry name" value="SNF5"/>
    <property type="match status" value="2"/>
</dbReference>
<feature type="compositionally biased region" description="Polar residues" evidence="6">
    <location>
        <begin position="70"/>
        <end position="86"/>
    </location>
</feature>
<accession>A0A167CQ83</accession>
<dbReference type="PANTHER" id="PTHR10019">
    <property type="entry name" value="SNF5"/>
    <property type="match status" value="1"/>
</dbReference>
<keyword evidence="3" id="KW-0805">Transcription regulation</keyword>
<dbReference type="GO" id="GO:0000228">
    <property type="term" value="C:nuclear chromosome"/>
    <property type="evidence" value="ECO:0007669"/>
    <property type="project" value="InterPro"/>
</dbReference>
<dbReference type="AlphaFoldDB" id="A0A167CQ83"/>
<keyword evidence="8" id="KW-1185">Reference proteome</keyword>
<evidence type="ECO:0000256" key="4">
    <source>
        <dbReference type="ARBA" id="ARBA00023163"/>
    </source>
</evidence>